<feature type="domain" description="PPM-type phosphatase" evidence="2">
    <location>
        <begin position="163"/>
        <end position="378"/>
    </location>
</feature>
<dbReference type="RefSeq" id="WP_181616568.1">
    <property type="nucleotide sequence ID" value="NZ_BAABAM010000016.1"/>
</dbReference>
<accession>A0A7W0HW70</accession>
<keyword evidence="4" id="KW-1185">Reference proteome</keyword>
<evidence type="ECO:0000313" key="3">
    <source>
        <dbReference type="EMBL" id="MBA2897895.1"/>
    </source>
</evidence>
<dbReference type="Proteomes" id="UP000530928">
    <property type="component" value="Unassembled WGS sequence"/>
</dbReference>
<dbReference type="AlphaFoldDB" id="A0A7W0HW70"/>
<gene>
    <name evidence="3" type="ORF">HNR30_009301</name>
</gene>
<dbReference type="EMBL" id="JACDUR010000014">
    <property type="protein sequence ID" value="MBA2897895.1"/>
    <property type="molecule type" value="Genomic_DNA"/>
</dbReference>
<dbReference type="InterPro" id="IPR036457">
    <property type="entry name" value="PPM-type-like_dom_sf"/>
</dbReference>
<dbReference type="InterPro" id="IPR052016">
    <property type="entry name" value="Bact_Sigma-Reg"/>
</dbReference>
<dbReference type="Gene3D" id="3.60.40.10">
    <property type="entry name" value="PPM-type phosphatase domain"/>
    <property type="match status" value="1"/>
</dbReference>
<dbReference type="PANTHER" id="PTHR43156">
    <property type="entry name" value="STAGE II SPORULATION PROTEIN E-RELATED"/>
    <property type="match status" value="1"/>
</dbReference>
<name>A0A7W0HW70_9ACTN</name>
<dbReference type="SUPFAM" id="SSF55781">
    <property type="entry name" value="GAF domain-like"/>
    <property type="match status" value="1"/>
</dbReference>
<sequence length="390" mass="42232">MINERLMRLEVALWQARPHAVADTAVQAIISGFGADGAEIYLVDYQLAYLVSTAAGREPLRIEQTLAGRAFAAQSTIAEDDGRRLHLPLTVYGDRLGVLTVTLATPLGPEGQDGLEAAATILARTLAVADARTDTFRRIRRRNRLTLAAEIQWELLPGRSCVSDEFELAGQLEPAYAVWGDNFDWAAAPDHLLVSVTNGMGQGIDAALLTQLTIGALRNARRSGSGLTEQAALASQAVYAQHAGDQYVGTLLLRFDLNTGRVQAIDAGSPLLYRLRGATVTPITLDSQLPLGMFNDTEYVTEEFTLEPADRLFIVSDGVSDSLAPNGITYGATALTAAFKATRMQNPPEVVRTLMREMIAYIDDAQPTDDAVIVCLDWHGRQTLHHSDSS</sequence>
<comment type="caution">
    <text evidence="3">The sequence shown here is derived from an EMBL/GenBank/DDBJ whole genome shotgun (WGS) entry which is preliminary data.</text>
</comment>
<protein>
    <recommendedName>
        <fullName evidence="2">PPM-type phosphatase domain-containing protein</fullName>
    </recommendedName>
</protein>
<evidence type="ECO:0000256" key="1">
    <source>
        <dbReference type="ARBA" id="ARBA00022801"/>
    </source>
</evidence>
<dbReference type="SUPFAM" id="SSF81606">
    <property type="entry name" value="PP2C-like"/>
    <property type="match status" value="1"/>
</dbReference>
<evidence type="ECO:0000313" key="4">
    <source>
        <dbReference type="Proteomes" id="UP000530928"/>
    </source>
</evidence>
<keyword evidence="1" id="KW-0378">Hydrolase</keyword>
<organism evidence="3 4">
    <name type="scientific">Nonomuraea soli</name>
    <dbReference type="NCBI Taxonomy" id="1032476"/>
    <lineage>
        <taxon>Bacteria</taxon>
        <taxon>Bacillati</taxon>
        <taxon>Actinomycetota</taxon>
        <taxon>Actinomycetes</taxon>
        <taxon>Streptosporangiales</taxon>
        <taxon>Streptosporangiaceae</taxon>
        <taxon>Nonomuraea</taxon>
    </lineage>
</organism>
<dbReference type="InterPro" id="IPR001932">
    <property type="entry name" value="PPM-type_phosphatase-like_dom"/>
</dbReference>
<dbReference type="GO" id="GO:0016791">
    <property type="term" value="F:phosphatase activity"/>
    <property type="evidence" value="ECO:0007669"/>
    <property type="project" value="TreeGrafter"/>
</dbReference>
<dbReference type="SMART" id="SM00331">
    <property type="entry name" value="PP2C_SIG"/>
    <property type="match status" value="1"/>
</dbReference>
<dbReference type="Pfam" id="PF07228">
    <property type="entry name" value="SpoIIE"/>
    <property type="match status" value="1"/>
</dbReference>
<proteinExistence type="predicted"/>
<evidence type="ECO:0000259" key="2">
    <source>
        <dbReference type="SMART" id="SM00331"/>
    </source>
</evidence>
<reference evidence="3 4" key="1">
    <citation type="submission" date="2020-07" db="EMBL/GenBank/DDBJ databases">
        <title>Genomic Encyclopedia of Type Strains, Phase IV (KMG-IV): sequencing the most valuable type-strain genomes for metagenomic binning, comparative biology and taxonomic classification.</title>
        <authorList>
            <person name="Goeker M."/>
        </authorList>
    </citation>
    <scope>NUCLEOTIDE SEQUENCE [LARGE SCALE GENOMIC DNA]</scope>
    <source>
        <strain evidence="3 4">DSM 45533</strain>
    </source>
</reference>
<dbReference type="PANTHER" id="PTHR43156:SF2">
    <property type="entry name" value="STAGE II SPORULATION PROTEIN E"/>
    <property type="match status" value="1"/>
</dbReference>